<dbReference type="EMBL" id="AP031322">
    <property type="protein sequence ID" value="BFH74390.1"/>
    <property type="molecule type" value="Genomic_DNA"/>
</dbReference>
<protein>
    <recommendedName>
        <fullName evidence="3">Translation initiation factor 6</fullName>
        <shortName evidence="3">aIF-6</shortName>
    </recommendedName>
</protein>
<sequence>MIIDKLTIFGTDNIGIYLFTNDKYTIVPKNIDIETIKKIQETLKTEIIQTTIARSFLIGIFVAGNNNVILLPKNVDDEEVKKIKDIARDVRVEVLDIKPTALGNIILANSYGALVYPELTTIEFKKVKESLGVNNIEKGTIANIITVGSVGVVTDKAGLIHIDATEDEIDKLSKLFKVKIDTGTVNFGSVFIHSGLVANKNGILVGTATTGPEILRIQRAFSD</sequence>
<dbReference type="GO" id="GO:0003743">
    <property type="term" value="F:translation initiation factor activity"/>
    <property type="evidence" value="ECO:0007669"/>
    <property type="project" value="UniProtKB-UniRule"/>
</dbReference>
<dbReference type="KEGG" id="sjv:SJAV_23340"/>
<evidence type="ECO:0000256" key="2">
    <source>
        <dbReference type="ARBA" id="ARBA00022917"/>
    </source>
</evidence>
<dbReference type="AlphaFoldDB" id="A0AAT9GU21"/>
<dbReference type="Pfam" id="PF01912">
    <property type="entry name" value="eIF-6"/>
    <property type="match status" value="1"/>
</dbReference>
<dbReference type="Gene3D" id="3.75.10.10">
    <property type="entry name" value="L-arginine/glycine Amidinotransferase, Chain A"/>
    <property type="match status" value="1"/>
</dbReference>
<dbReference type="GO" id="GO:0042256">
    <property type="term" value="P:cytosolic ribosome assembly"/>
    <property type="evidence" value="ECO:0007669"/>
    <property type="project" value="InterPro"/>
</dbReference>
<accession>A0AAT9GU21</accession>
<dbReference type="HAMAP" id="MF_00032">
    <property type="entry name" value="eIF_6"/>
    <property type="match status" value="1"/>
</dbReference>
<keyword evidence="1 3" id="KW-0396">Initiation factor</keyword>
<comment type="similarity">
    <text evidence="3">Belongs to the eIF-6 family.</text>
</comment>
<dbReference type="PIRSF" id="PIRSF006413">
    <property type="entry name" value="IF-6"/>
    <property type="match status" value="1"/>
</dbReference>
<dbReference type="SUPFAM" id="SSF55909">
    <property type="entry name" value="Pentein"/>
    <property type="match status" value="1"/>
</dbReference>
<gene>
    <name evidence="3" type="primary">eif6</name>
    <name evidence="4" type="ORF">SJAV_23340</name>
</gene>
<dbReference type="SMART" id="SM00654">
    <property type="entry name" value="eIF6"/>
    <property type="match status" value="1"/>
</dbReference>
<dbReference type="GeneID" id="92355292"/>
<dbReference type="GO" id="GO:0043022">
    <property type="term" value="F:ribosome binding"/>
    <property type="evidence" value="ECO:0007669"/>
    <property type="project" value="InterPro"/>
</dbReference>
<dbReference type="RefSeq" id="WP_369609906.1">
    <property type="nucleotide sequence ID" value="NZ_AP031322.1"/>
</dbReference>
<reference evidence="4" key="1">
    <citation type="submission" date="2024-03" db="EMBL/GenBank/DDBJ databases">
        <title>Complete genome sequence of Sulfurisphaera javensis strain KD-1.</title>
        <authorList>
            <person name="Sakai H."/>
            <person name="Nur N."/>
            <person name="Suwanto A."/>
            <person name="Kurosawa N."/>
        </authorList>
    </citation>
    <scope>NUCLEOTIDE SEQUENCE</scope>
    <source>
        <strain evidence="4">KD-1</strain>
    </source>
</reference>
<dbReference type="PANTHER" id="PTHR10784">
    <property type="entry name" value="TRANSLATION INITIATION FACTOR 6"/>
    <property type="match status" value="1"/>
</dbReference>
<dbReference type="InterPro" id="IPR002769">
    <property type="entry name" value="eIF6"/>
</dbReference>
<name>A0AAT9GU21_9CREN</name>
<keyword evidence="2 3" id="KW-0648">Protein biosynthesis</keyword>
<proteinExistence type="inferred from homology"/>
<evidence type="ECO:0000256" key="3">
    <source>
        <dbReference type="HAMAP-Rule" id="MF_00032"/>
    </source>
</evidence>
<organism evidence="4">
    <name type="scientific">Sulfurisphaera javensis</name>
    <dbReference type="NCBI Taxonomy" id="2049879"/>
    <lineage>
        <taxon>Archaea</taxon>
        <taxon>Thermoproteota</taxon>
        <taxon>Thermoprotei</taxon>
        <taxon>Sulfolobales</taxon>
        <taxon>Sulfolobaceae</taxon>
        <taxon>Sulfurisphaera</taxon>
    </lineage>
</organism>
<evidence type="ECO:0000256" key="1">
    <source>
        <dbReference type="ARBA" id="ARBA00022540"/>
    </source>
</evidence>
<comment type="function">
    <text evidence="3">Binds to the 50S ribosomal subunit and prevents its association with the 30S ribosomal subunit to form the 70S initiation complex.</text>
</comment>
<evidence type="ECO:0000313" key="4">
    <source>
        <dbReference type="EMBL" id="BFH74390.1"/>
    </source>
</evidence>